<dbReference type="RefSeq" id="WP_005876813.1">
    <property type="nucleotide sequence ID" value="NZ_CABMNL010000001.1"/>
</dbReference>
<proteinExistence type="predicted"/>
<evidence type="ECO:0000313" key="2">
    <source>
        <dbReference type="Proteomes" id="UP000003973"/>
    </source>
</evidence>
<reference evidence="1" key="1">
    <citation type="submission" date="2011-10" db="EMBL/GenBank/DDBJ databases">
        <title>The Genome Sequence of Oxalobacter formigenes HOxBLS.</title>
        <authorList>
            <consortium name="The Broad Institute Genome Sequencing Platform"/>
            <person name="Earl A."/>
            <person name="Ward D."/>
            <person name="Feldgarden M."/>
            <person name="Gevers D."/>
            <person name="Allison M.J."/>
            <person name="Humphrey S."/>
            <person name="Young S.K."/>
            <person name="Zeng Q."/>
            <person name="Gargeya S."/>
            <person name="Fitzgerald M."/>
            <person name="Haas B."/>
            <person name="Abouelleil A."/>
            <person name="Alvarado L."/>
            <person name="Arachchi H.M."/>
            <person name="Berlin A."/>
            <person name="Brown A."/>
            <person name="Chapman S.B."/>
            <person name="Chen Z."/>
            <person name="Dunbar C."/>
            <person name="Freedman E."/>
            <person name="Gearin G."/>
            <person name="Goldberg J."/>
            <person name="Griggs A."/>
            <person name="Gujja S."/>
            <person name="Heiman D."/>
            <person name="Howarth C."/>
            <person name="Larson L."/>
            <person name="Lui A."/>
            <person name="MacDonald P.J.P."/>
            <person name="Montmayeur A."/>
            <person name="Murphy C."/>
            <person name="Neiman D."/>
            <person name="Pearson M."/>
            <person name="Priest M."/>
            <person name="Roberts A."/>
            <person name="Saif S."/>
            <person name="Shea T."/>
            <person name="Shenoy N."/>
            <person name="Sisk P."/>
            <person name="Stolte C."/>
            <person name="Sykes S."/>
            <person name="Wortman J."/>
            <person name="Nusbaum C."/>
            <person name="Birren B."/>
        </authorList>
    </citation>
    <scope>NUCLEOTIDE SEQUENCE [LARGE SCALE GENOMIC DNA]</scope>
    <source>
        <strain evidence="1">HOxBLS</strain>
    </source>
</reference>
<dbReference type="HOGENOM" id="CLU_949431_0_0_4"/>
<name>C3X377_9BURK</name>
<protein>
    <submittedName>
        <fullName evidence="1">Uncharacterized protein</fullName>
    </submittedName>
</protein>
<evidence type="ECO:0000313" key="1">
    <source>
        <dbReference type="EMBL" id="EEO27663.1"/>
    </source>
</evidence>
<organism evidence="1 2">
    <name type="scientific">Oxalobacter paraformigenes</name>
    <dbReference type="NCBI Taxonomy" id="556268"/>
    <lineage>
        <taxon>Bacteria</taxon>
        <taxon>Pseudomonadati</taxon>
        <taxon>Pseudomonadota</taxon>
        <taxon>Betaproteobacteria</taxon>
        <taxon>Burkholderiales</taxon>
        <taxon>Oxalobacteraceae</taxon>
        <taxon>Oxalobacter</taxon>
    </lineage>
</organism>
<keyword evidence="2" id="KW-1185">Reference proteome</keyword>
<accession>C3X377</accession>
<dbReference type="eggNOG" id="ENOG502ZQGA">
    <property type="taxonomic scope" value="Bacteria"/>
</dbReference>
<dbReference type="AlphaFoldDB" id="C3X377"/>
<comment type="caution">
    <text evidence="1">The sequence shown here is derived from an EMBL/GenBank/DDBJ whole genome shotgun (WGS) entry which is preliminary data.</text>
</comment>
<gene>
    <name evidence="1" type="ORF">OFAG_00816</name>
</gene>
<dbReference type="Proteomes" id="UP000003973">
    <property type="component" value="Unassembled WGS sequence"/>
</dbReference>
<dbReference type="EMBL" id="ACDP02000023">
    <property type="protein sequence ID" value="EEO27663.1"/>
    <property type="molecule type" value="Genomic_DNA"/>
</dbReference>
<sequence>MKTDDFLLSEIPDYICLGGMLKATPKTERASRILYLEASNEDIDRQNEIVLQKALSDSADYYLRHGNIDISHFSLIGPKAGLPDYMAYEIGKPVAVKVDGKRTFVKAELYQGESPMAKNANMVWDSLTKQTPPARWYASVGGSVLSKAIKTDENGNRIAVVDKVRWNNTALDRCPVNKTVGEVSTVPIGVFAKSLNGFVLKGLSSGYETDSAFLTGGEALRKQSLEGGRISYIEFRNRLASLIRAGKMDSGKGARGLCALVQREMGLSGSQAAEWVDRFLRDLKRQGDGNGKK</sequence>